<gene>
    <name evidence="1" type="ORF">SAMN05216205_1103</name>
</gene>
<evidence type="ECO:0000313" key="2">
    <source>
        <dbReference type="Proteomes" id="UP000199665"/>
    </source>
</evidence>
<sequence>MFAPANGTRSTNLSMIHLSSSEFCCIERFITQYIRTRDIEPTEGARQRLLAALEDYPRAVRVALYELNAWLDNRLQLRALHPQCARAIDEWVNQRLRGIWEIAGTKKPA</sequence>
<dbReference type="EMBL" id="FNRV01000001">
    <property type="protein sequence ID" value="SEB96424.1"/>
    <property type="molecule type" value="Genomic_DNA"/>
</dbReference>
<dbReference type="RefSeq" id="WP_090463256.1">
    <property type="nucleotide sequence ID" value="NZ_FNRV01000001.1"/>
</dbReference>
<proteinExistence type="predicted"/>
<protein>
    <submittedName>
        <fullName evidence="1">Uncharacterized protein</fullName>
    </submittedName>
</protein>
<comment type="caution">
    <text evidence="1">The sequence shown here is derived from an EMBL/GenBank/DDBJ whole genome shotgun (WGS) entry which is preliminary data.</text>
</comment>
<evidence type="ECO:0000313" key="1">
    <source>
        <dbReference type="EMBL" id="SEB96424.1"/>
    </source>
</evidence>
<accession>A0ABY0XRB8</accession>
<name>A0ABY0XRB8_9PSED</name>
<keyword evidence="2" id="KW-1185">Reference proteome</keyword>
<reference evidence="1 2" key="1">
    <citation type="submission" date="2016-10" db="EMBL/GenBank/DDBJ databases">
        <authorList>
            <person name="Varghese N."/>
            <person name="Submissions S."/>
        </authorList>
    </citation>
    <scope>NUCLEOTIDE SEQUENCE [LARGE SCALE GENOMIC DNA]</scope>
    <source>
        <strain evidence="1 2">DSM 18327</strain>
    </source>
</reference>
<dbReference type="Proteomes" id="UP000199665">
    <property type="component" value="Unassembled WGS sequence"/>
</dbReference>
<organism evidence="1 2">
    <name type="scientific">Pseudomonas mohnii</name>
    <dbReference type="NCBI Taxonomy" id="395600"/>
    <lineage>
        <taxon>Bacteria</taxon>
        <taxon>Pseudomonadati</taxon>
        <taxon>Pseudomonadota</taxon>
        <taxon>Gammaproteobacteria</taxon>
        <taxon>Pseudomonadales</taxon>
        <taxon>Pseudomonadaceae</taxon>
        <taxon>Pseudomonas</taxon>
    </lineage>
</organism>